<dbReference type="EMBL" id="JACAZH010000010">
    <property type="protein sequence ID" value="KAF7357100.1"/>
    <property type="molecule type" value="Genomic_DNA"/>
</dbReference>
<dbReference type="OrthoDB" id="3019750at2759"/>
<proteinExistence type="predicted"/>
<keyword evidence="1" id="KW-0472">Membrane</keyword>
<feature type="transmembrane region" description="Helical" evidence="1">
    <location>
        <begin position="169"/>
        <end position="190"/>
    </location>
</feature>
<feature type="transmembrane region" description="Helical" evidence="1">
    <location>
        <begin position="211"/>
        <end position="234"/>
    </location>
</feature>
<reference evidence="2" key="1">
    <citation type="submission" date="2020-05" db="EMBL/GenBank/DDBJ databases">
        <title>Mycena genomes resolve the evolution of fungal bioluminescence.</title>
        <authorList>
            <person name="Tsai I.J."/>
        </authorList>
    </citation>
    <scope>NUCLEOTIDE SEQUENCE</scope>
    <source>
        <strain evidence="2">160909Yilan</strain>
    </source>
</reference>
<gene>
    <name evidence="2" type="ORF">MSAN_01304100</name>
</gene>
<keyword evidence="1" id="KW-0812">Transmembrane</keyword>
<feature type="transmembrane region" description="Helical" evidence="1">
    <location>
        <begin position="246"/>
        <end position="269"/>
    </location>
</feature>
<evidence type="ECO:0000256" key="1">
    <source>
        <dbReference type="SAM" id="Phobius"/>
    </source>
</evidence>
<sequence length="314" mass="35177">MSPANHAALLNSAVDTTVFALSKTFTILVLYTVYVGLFLFSLYTIVRWNSRGRRFMLIISSGMFVLATTDMLMSVISWAIDIAIIKLAIQEDTASVRRLIRLYDNVDVASAALLTTNNLLTDLLFLYRCHVIWDSRGIILILPGAFILATCSLSFVVDSYEHILDPRVPYGMAGVTNAILTCLTAGRIWYKSREAATVNGNAFRRRYHTAIGMIVESGALYSLVLLLQIVAWSFPLPFISGTETLIVFRGVCIGLVEQMVNIIPTLIFVRVGMGYCQWNQEYPGLEVQIPRVRTPKLQEEAFPEDVYSEVIEIK</sequence>
<dbReference type="AlphaFoldDB" id="A0A8H7D0J9"/>
<feature type="transmembrane region" description="Helical" evidence="1">
    <location>
        <begin position="55"/>
        <end position="88"/>
    </location>
</feature>
<name>A0A8H7D0J9_9AGAR</name>
<feature type="transmembrane region" description="Helical" evidence="1">
    <location>
        <begin position="138"/>
        <end position="157"/>
    </location>
</feature>
<keyword evidence="1" id="KW-1133">Transmembrane helix</keyword>
<organism evidence="2 3">
    <name type="scientific">Mycena sanguinolenta</name>
    <dbReference type="NCBI Taxonomy" id="230812"/>
    <lineage>
        <taxon>Eukaryota</taxon>
        <taxon>Fungi</taxon>
        <taxon>Dikarya</taxon>
        <taxon>Basidiomycota</taxon>
        <taxon>Agaricomycotina</taxon>
        <taxon>Agaricomycetes</taxon>
        <taxon>Agaricomycetidae</taxon>
        <taxon>Agaricales</taxon>
        <taxon>Marasmiineae</taxon>
        <taxon>Mycenaceae</taxon>
        <taxon>Mycena</taxon>
    </lineage>
</organism>
<evidence type="ECO:0000313" key="2">
    <source>
        <dbReference type="EMBL" id="KAF7357100.1"/>
    </source>
</evidence>
<comment type="caution">
    <text evidence="2">The sequence shown here is derived from an EMBL/GenBank/DDBJ whole genome shotgun (WGS) entry which is preliminary data.</text>
</comment>
<dbReference type="Proteomes" id="UP000623467">
    <property type="component" value="Unassembled WGS sequence"/>
</dbReference>
<evidence type="ECO:0000313" key="3">
    <source>
        <dbReference type="Proteomes" id="UP000623467"/>
    </source>
</evidence>
<accession>A0A8H7D0J9</accession>
<feature type="transmembrane region" description="Helical" evidence="1">
    <location>
        <begin position="108"/>
        <end position="126"/>
    </location>
</feature>
<keyword evidence="3" id="KW-1185">Reference proteome</keyword>
<protein>
    <submittedName>
        <fullName evidence="2">Uncharacterized protein</fullName>
    </submittedName>
</protein>
<feature type="transmembrane region" description="Helical" evidence="1">
    <location>
        <begin position="20"/>
        <end position="43"/>
    </location>
</feature>